<dbReference type="GO" id="GO:0000462">
    <property type="term" value="P:maturation of SSU-rRNA from tricistronic rRNA transcript (SSU-rRNA, 5.8S rRNA, LSU-rRNA)"/>
    <property type="evidence" value="ECO:0007669"/>
    <property type="project" value="TreeGrafter"/>
</dbReference>
<evidence type="ECO:0000256" key="6">
    <source>
        <dbReference type="ARBA" id="ARBA00023274"/>
    </source>
</evidence>
<evidence type="ECO:0000313" key="10">
    <source>
        <dbReference type="EMBL" id="CAE0130723.1"/>
    </source>
</evidence>
<evidence type="ECO:0000256" key="2">
    <source>
        <dbReference type="ARBA" id="ARBA00005649"/>
    </source>
</evidence>
<dbReference type="PROSITE" id="PS50082">
    <property type="entry name" value="WD_REPEATS_2"/>
    <property type="match status" value="4"/>
</dbReference>
<sequence length="443" mass="50454">MKIKVISRNKKEFTRERKSELTRVVRSTAPELHPFERAREYQRALNAVKLDRHFAKPFVGALSGHMDGVYCMAKSMSSLTTLVSGGCDGEIRRWDLAERNMLWSAEAHAGFVRGLAFSRSGHHFVSASDDKTVKLWSARAASGDDAPLAKFLGKHGFTDIDHHHREHTFATGGPSLMLWDTSRSEALQSFEWGADSITRCRFNPAQHNLLACLSNDRSVTLYDINLGSATQKMVMQTRPNALAWNPMEPFHFTLASEDHCLYTFDMRKLKHAICVHRDHVSAVLAVDYSPTGQQFVSGSYDKTIRIWDVGENKSGIVYHTKRMQRLFSVAWSMDAAYVMSGSDDTNVRIWRAVANERGGKKLAREEQKQEYSKALIEKHKYLPDIKRIKNHTHVPRAIMKAASIKKTVEDTQLRREKNRRAHSKKGSMPKVSAKKKKIWKVEE</sequence>
<dbReference type="AlphaFoldDB" id="A0A7S3F6Y4"/>
<dbReference type="InterPro" id="IPR036322">
    <property type="entry name" value="WD40_repeat_dom_sf"/>
</dbReference>
<keyword evidence="3 7" id="KW-0853">WD repeat</keyword>
<feature type="repeat" description="WD" evidence="7">
    <location>
        <begin position="276"/>
        <end position="309"/>
    </location>
</feature>
<dbReference type="SUPFAM" id="SSF50978">
    <property type="entry name" value="WD40 repeat-like"/>
    <property type="match status" value="1"/>
</dbReference>
<dbReference type="PANTHER" id="PTHR22851">
    <property type="entry name" value="U3 SMALL NUCLEOLAR RNA U3 SNORNA ASSOCIATED PROTEIN"/>
    <property type="match status" value="1"/>
</dbReference>
<feature type="repeat" description="WD" evidence="7">
    <location>
        <begin position="62"/>
        <end position="104"/>
    </location>
</feature>
<feature type="compositionally biased region" description="Basic residues" evidence="8">
    <location>
        <begin position="416"/>
        <end position="443"/>
    </location>
</feature>
<dbReference type="InterPro" id="IPR051733">
    <property type="entry name" value="WD_repeat_DCAF13/WDSOF1"/>
</dbReference>
<dbReference type="PRINTS" id="PR00320">
    <property type="entry name" value="GPROTEINBRPT"/>
</dbReference>
<dbReference type="Gene3D" id="2.130.10.10">
    <property type="entry name" value="YVTN repeat-like/Quinoprotein amine dehydrogenase"/>
    <property type="match status" value="2"/>
</dbReference>
<keyword evidence="6" id="KW-0687">Ribonucleoprotein</keyword>
<feature type="repeat" description="WD" evidence="7">
    <location>
        <begin position="319"/>
        <end position="350"/>
    </location>
</feature>
<comment type="subcellular location">
    <subcellularLocation>
        <location evidence="1">Nucleus</location>
        <location evidence="1">Nucleolus</location>
    </subcellularLocation>
</comment>
<dbReference type="InterPro" id="IPR020472">
    <property type="entry name" value="WD40_PAC1"/>
</dbReference>
<feature type="repeat" description="WD" evidence="7">
    <location>
        <begin position="105"/>
        <end position="137"/>
    </location>
</feature>
<feature type="domain" description="Sof1-like protein" evidence="9">
    <location>
        <begin position="352"/>
        <end position="438"/>
    </location>
</feature>
<accession>A0A7S3F6Y4</accession>
<keyword evidence="5" id="KW-0539">Nucleus</keyword>
<dbReference type="GO" id="GO:0032040">
    <property type="term" value="C:small-subunit processome"/>
    <property type="evidence" value="ECO:0007669"/>
    <property type="project" value="TreeGrafter"/>
</dbReference>
<dbReference type="PANTHER" id="PTHR22851:SF0">
    <property type="entry name" value="DDB1- AND CUL4-ASSOCIATED FACTOR 13"/>
    <property type="match status" value="1"/>
</dbReference>
<evidence type="ECO:0000256" key="1">
    <source>
        <dbReference type="ARBA" id="ARBA00004604"/>
    </source>
</evidence>
<evidence type="ECO:0000256" key="7">
    <source>
        <dbReference type="PROSITE-ProRule" id="PRU00221"/>
    </source>
</evidence>
<comment type="similarity">
    <text evidence="2">Belongs to the WD repeat DCAF13/WDSOF1 family.</text>
</comment>
<dbReference type="CDD" id="cd00200">
    <property type="entry name" value="WD40"/>
    <property type="match status" value="1"/>
</dbReference>
<evidence type="ECO:0000256" key="5">
    <source>
        <dbReference type="ARBA" id="ARBA00023242"/>
    </source>
</evidence>
<evidence type="ECO:0000259" key="9">
    <source>
        <dbReference type="Pfam" id="PF04158"/>
    </source>
</evidence>
<protein>
    <recommendedName>
        <fullName evidence="9">Sof1-like protein domain-containing protein</fullName>
    </recommendedName>
</protein>
<dbReference type="SMART" id="SM00320">
    <property type="entry name" value="WD40"/>
    <property type="match status" value="7"/>
</dbReference>
<evidence type="ECO:0000256" key="8">
    <source>
        <dbReference type="SAM" id="MobiDB-lite"/>
    </source>
</evidence>
<dbReference type="InterPro" id="IPR001680">
    <property type="entry name" value="WD40_rpt"/>
</dbReference>
<organism evidence="10">
    <name type="scientific">Haptolina ericina</name>
    <dbReference type="NCBI Taxonomy" id="156174"/>
    <lineage>
        <taxon>Eukaryota</taxon>
        <taxon>Haptista</taxon>
        <taxon>Haptophyta</taxon>
        <taxon>Prymnesiophyceae</taxon>
        <taxon>Prymnesiales</taxon>
        <taxon>Prymnesiaceae</taxon>
        <taxon>Haptolina</taxon>
    </lineage>
</organism>
<dbReference type="Pfam" id="PF04158">
    <property type="entry name" value="Sof1"/>
    <property type="match status" value="1"/>
</dbReference>
<evidence type="ECO:0000256" key="3">
    <source>
        <dbReference type="ARBA" id="ARBA00022574"/>
    </source>
</evidence>
<dbReference type="EMBL" id="HBHX01051264">
    <property type="protein sequence ID" value="CAE0130723.1"/>
    <property type="molecule type" value="Transcribed_RNA"/>
</dbReference>
<keyword evidence="4" id="KW-0677">Repeat</keyword>
<feature type="region of interest" description="Disordered" evidence="8">
    <location>
        <begin position="408"/>
        <end position="443"/>
    </location>
</feature>
<gene>
    <name evidence="10" type="ORF">HERI1096_LOCUS28316</name>
</gene>
<proteinExistence type="inferred from homology"/>
<dbReference type="InterPro" id="IPR007287">
    <property type="entry name" value="Sof1"/>
</dbReference>
<dbReference type="Pfam" id="PF00400">
    <property type="entry name" value="WD40"/>
    <property type="match status" value="5"/>
</dbReference>
<reference evidence="10" key="1">
    <citation type="submission" date="2021-01" db="EMBL/GenBank/DDBJ databases">
        <authorList>
            <person name="Corre E."/>
            <person name="Pelletier E."/>
            <person name="Niang G."/>
            <person name="Scheremetjew M."/>
            <person name="Finn R."/>
            <person name="Kale V."/>
            <person name="Holt S."/>
            <person name="Cochrane G."/>
            <person name="Meng A."/>
            <person name="Brown T."/>
            <person name="Cohen L."/>
        </authorList>
    </citation>
    <scope>NUCLEOTIDE SEQUENCE</scope>
    <source>
        <strain evidence="10">CCMP281</strain>
    </source>
</reference>
<name>A0A7S3F6Y4_9EUKA</name>
<dbReference type="PROSITE" id="PS50294">
    <property type="entry name" value="WD_REPEATS_REGION"/>
    <property type="match status" value="4"/>
</dbReference>
<evidence type="ECO:0000256" key="4">
    <source>
        <dbReference type="ARBA" id="ARBA00022737"/>
    </source>
</evidence>
<dbReference type="InterPro" id="IPR015943">
    <property type="entry name" value="WD40/YVTN_repeat-like_dom_sf"/>
</dbReference>